<dbReference type="HOGENOM" id="CLU_1310529_0_0_1"/>
<feature type="compositionally biased region" description="Basic residues" evidence="1">
    <location>
        <begin position="200"/>
        <end position="210"/>
    </location>
</feature>
<evidence type="ECO:0000256" key="1">
    <source>
        <dbReference type="SAM" id="MobiDB-lite"/>
    </source>
</evidence>
<proteinExistence type="predicted"/>
<dbReference type="Proteomes" id="UP000053257">
    <property type="component" value="Unassembled WGS sequence"/>
</dbReference>
<reference evidence="2 3" key="1">
    <citation type="journal article" date="2014" name="PLoS Genet.">
        <title>Analysis of the Phlebiopsis gigantea genome, transcriptome and secretome provides insight into its pioneer colonization strategies of wood.</title>
        <authorList>
            <person name="Hori C."/>
            <person name="Ishida T."/>
            <person name="Igarashi K."/>
            <person name="Samejima M."/>
            <person name="Suzuki H."/>
            <person name="Master E."/>
            <person name="Ferreira P."/>
            <person name="Ruiz-Duenas F.J."/>
            <person name="Held B."/>
            <person name="Canessa P."/>
            <person name="Larrondo L.F."/>
            <person name="Schmoll M."/>
            <person name="Druzhinina I.S."/>
            <person name="Kubicek C.P."/>
            <person name="Gaskell J.A."/>
            <person name="Kersten P."/>
            <person name="St John F."/>
            <person name="Glasner J."/>
            <person name="Sabat G."/>
            <person name="Splinter BonDurant S."/>
            <person name="Syed K."/>
            <person name="Yadav J."/>
            <person name="Mgbeahuruike A.C."/>
            <person name="Kovalchuk A."/>
            <person name="Asiegbu F.O."/>
            <person name="Lackner G."/>
            <person name="Hoffmeister D."/>
            <person name="Rencoret J."/>
            <person name="Gutierrez A."/>
            <person name="Sun H."/>
            <person name="Lindquist E."/>
            <person name="Barry K."/>
            <person name="Riley R."/>
            <person name="Grigoriev I.V."/>
            <person name="Henrissat B."/>
            <person name="Kues U."/>
            <person name="Berka R.M."/>
            <person name="Martinez A.T."/>
            <person name="Covert S.F."/>
            <person name="Blanchette R.A."/>
            <person name="Cullen D."/>
        </authorList>
    </citation>
    <scope>NUCLEOTIDE SEQUENCE [LARGE SCALE GENOMIC DNA]</scope>
    <source>
        <strain evidence="2 3">11061_1 CR5-6</strain>
    </source>
</reference>
<evidence type="ECO:0000313" key="3">
    <source>
        <dbReference type="Proteomes" id="UP000053257"/>
    </source>
</evidence>
<protein>
    <submittedName>
        <fullName evidence="2">Uncharacterized protein</fullName>
    </submittedName>
</protein>
<organism evidence="2 3">
    <name type="scientific">Phlebiopsis gigantea (strain 11061_1 CR5-6)</name>
    <name type="common">White-rot fungus</name>
    <name type="synonym">Peniophora gigantea</name>
    <dbReference type="NCBI Taxonomy" id="745531"/>
    <lineage>
        <taxon>Eukaryota</taxon>
        <taxon>Fungi</taxon>
        <taxon>Dikarya</taxon>
        <taxon>Basidiomycota</taxon>
        <taxon>Agaricomycotina</taxon>
        <taxon>Agaricomycetes</taxon>
        <taxon>Polyporales</taxon>
        <taxon>Phanerochaetaceae</taxon>
        <taxon>Phlebiopsis</taxon>
    </lineage>
</organism>
<dbReference type="EMBL" id="KN840457">
    <property type="protein sequence ID" value="KIP10203.1"/>
    <property type="molecule type" value="Genomic_DNA"/>
</dbReference>
<sequence>MPAYSVPYVHSGDPAYAPPLLRAPSPTSSIGTDYGPDEPEADENLLSDNAFARTCQAKLRLNEARKEEEFACFDPLLPKCIDAEQENHLYMRVMQHLRGAVRHLQADALFEQTLERGTVITEEQKPSSSDLDRILESMMGTAISPAESTPAPAPPTPLPTNDDLLGGKPMLDFPSPSAPGGFIFPTPSAADASTPAANRRVTRNMGKSRR</sequence>
<name>A0A0C3PS79_PHLG1</name>
<gene>
    <name evidence="2" type="ORF">PHLGIDRAFT_66002</name>
</gene>
<feature type="region of interest" description="Disordered" evidence="1">
    <location>
        <begin position="14"/>
        <end position="42"/>
    </location>
</feature>
<evidence type="ECO:0000313" key="2">
    <source>
        <dbReference type="EMBL" id="KIP10203.1"/>
    </source>
</evidence>
<accession>A0A0C3PS79</accession>
<dbReference type="OrthoDB" id="3227715at2759"/>
<keyword evidence="3" id="KW-1185">Reference proteome</keyword>
<dbReference type="STRING" id="745531.A0A0C3PS79"/>
<feature type="compositionally biased region" description="Low complexity" evidence="1">
    <location>
        <begin position="185"/>
        <end position="197"/>
    </location>
</feature>
<dbReference type="AlphaFoldDB" id="A0A0C3PS79"/>
<feature type="region of interest" description="Disordered" evidence="1">
    <location>
        <begin position="144"/>
        <end position="210"/>
    </location>
</feature>